<comment type="caution">
    <text evidence="3">The sequence shown here is derived from an EMBL/GenBank/DDBJ whole genome shotgun (WGS) entry which is preliminary data.</text>
</comment>
<dbReference type="PROSITE" id="PS51257">
    <property type="entry name" value="PROKAR_LIPOPROTEIN"/>
    <property type="match status" value="1"/>
</dbReference>
<dbReference type="EMBL" id="JACJFM010000040">
    <property type="protein sequence ID" value="MBB1488981.1"/>
    <property type="molecule type" value="Genomic_DNA"/>
</dbReference>
<dbReference type="SUPFAM" id="SSF56601">
    <property type="entry name" value="beta-lactamase/transpeptidase-like"/>
    <property type="match status" value="1"/>
</dbReference>
<feature type="domain" description="Beta-lactamase-related" evidence="2">
    <location>
        <begin position="49"/>
        <end position="368"/>
    </location>
</feature>
<dbReference type="InterPro" id="IPR050789">
    <property type="entry name" value="Diverse_Enzym_Activities"/>
</dbReference>
<dbReference type="InterPro" id="IPR001466">
    <property type="entry name" value="Beta-lactam-related"/>
</dbReference>
<dbReference type="GO" id="GO:0016787">
    <property type="term" value="F:hydrolase activity"/>
    <property type="evidence" value="ECO:0007669"/>
    <property type="project" value="UniProtKB-KW"/>
</dbReference>
<reference evidence="3 4" key="1">
    <citation type="submission" date="2020-08" db="EMBL/GenBank/DDBJ databases">
        <title>Oceanospirillum sp. nov. isolated from marine sediment.</title>
        <authorList>
            <person name="Ji X."/>
        </authorList>
    </citation>
    <scope>NUCLEOTIDE SEQUENCE [LARGE SCALE GENOMIC DNA]</scope>
    <source>
        <strain evidence="3 4">D5</strain>
    </source>
</reference>
<evidence type="ECO:0000313" key="4">
    <source>
        <dbReference type="Proteomes" id="UP000565262"/>
    </source>
</evidence>
<evidence type="ECO:0000259" key="2">
    <source>
        <dbReference type="Pfam" id="PF00144"/>
    </source>
</evidence>
<keyword evidence="1" id="KW-0732">Signal</keyword>
<feature type="chain" id="PRO_5032979017" evidence="1">
    <location>
        <begin position="23"/>
        <end position="512"/>
    </location>
</feature>
<dbReference type="Gene3D" id="3.40.710.10">
    <property type="entry name" value="DD-peptidase/beta-lactamase superfamily"/>
    <property type="match status" value="1"/>
</dbReference>
<keyword evidence="4" id="KW-1185">Reference proteome</keyword>
<dbReference type="PANTHER" id="PTHR43283">
    <property type="entry name" value="BETA-LACTAMASE-RELATED"/>
    <property type="match status" value="1"/>
</dbReference>
<dbReference type="Proteomes" id="UP000565262">
    <property type="component" value="Unassembled WGS sequence"/>
</dbReference>
<proteinExistence type="predicted"/>
<evidence type="ECO:0000256" key="1">
    <source>
        <dbReference type="SAM" id="SignalP"/>
    </source>
</evidence>
<organism evidence="3 4">
    <name type="scientific">Oceanospirillum sediminis</name>
    <dbReference type="NCBI Taxonomy" id="2760088"/>
    <lineage>
        <taxon>Bacteria</taxon>
        <taxon>Pseudomonadati</taxon>
        <taxon>Pseudomonadota</taxon>
        <taxon>Gammaproteobacteria</taxon>
        <taxon>Oceanospirillales</taxon>
        <taxon>Oceanospirillaceae</taxon>
        <taxon>Oceanospirillum</taxon>
    </lineage>
</organism>
<dbReference type="InterPro" id="IPR012338">
    <property type="entry name" value="Beta-lactam/transpept-like"/>
</dbReference>
<dbReference type="AlphaFoldDB" id="A0A839IVI0"/>
<keyword evidence="3" id="KW-0378">Hydrolase</keyword>
<sequence>MIRTLPVTILAVLLSACNGSNNNDPANTTEGKTQHLRTVAQQDLSANPASAVSVAVYKDGEVVFAEAFGSKNSAGESPTATTLFQIGSTTKMFTAMSVLQQVEQGKLQLNQTLTEALPGLLYPDAQSENWQQINLHHLLTHQTGLPDTYEGMTEGDELTGYMRDRYPTENPMINPPGRFYNYSNPAWSYLGAVTEYQTTLPYAEYMEQSVFQPLGMGRTTMNQNTVRQDGDYALGVTLGSALVPVVPVNELSDIDDIPVAIPAGSYTWSTPTEVLKMADFLLEGNEQVLSDELRQQITQPHVSQNFAGLPLDYGYGIMVSDGFFYQEQWYPVKLWEHGGNTYEYTSMFWILPEQKAAVSILSSGPYNDFTPTMFAALDMVAELPEAETMPVTPVDSAALSRFAGRYEIEGEWVYVTEQDGQLTFSVPFLDNNNVPYVPQLMHIGGDSFLTQLAGQEMVFTFLPDQPDGEIVYLTSRYLVGIRSDNEPAARLRMVGWNGLKHQVHRQGNARLN</sequence>
<dbReference type="InterPro" id="IPR023650">
    <property type="entry name" value="Beta-lactam_class-A_AS"/>
</dbReference>
<evidence type="ECO:0000313" key="3">
    <source>
        <dbReference type="EMBL" id="MBB1488981.1"/>
    </source>
</evidence>
<dbReference type="RefSeq" id="WP_182810751.1">
    <property type="nucleotide sequence ID" value="NZ_JACJFM010000040.1"/>
</dbReference>
<accession>A0A839IVI0</accession>
<feature type="signal peptide" evidence="1">
    <location>
        <begin position="1"/>
        <end position="22"/>
    </location>
</feature>
<name>A0A839IVI0_9GAMM</name>
<dbReference type="PROSITE" id="PS00146">
    <property type="entry name" value="BETA_LACTAMASE_A"/>
    <property type="match status" value="1"/>
</dbReference>
<dbReference type="Pfam" id="PF00144">
    <property type="entry name" value="Beta-lactamase"/>
    <property type="match status" value="1"/>
</dbReference>
<protein>
    <submittedName>
        <fullName evidence="3">Serine hydrolase</fullName>
    </submittedName>
</protein>
<gene>
    <name evidence="3" type="ORF">H4O21_20430</name>
</gene>